<dbReference type="AlphaFoldDB" id="A0A0J1FPS8"/>
<organism evidence="1 2">
    <name type="scientific">Desulfosporosinus acididurans</name>
    <dbReference type="NCBI Taxonomy" id="476652"/>
    <lineage>
        <taxon>Bacteria</taxon>
        <taxon>Bacillati</taxon>
        <taxon>Bacillota</taxon>
        <taxon>Clostridia</taxon>
        <taxon>Eubacteriales</taxon>
        <taxon>Desulfitobacteriaceae</taxon>
        <taxon>Desulfosporosinus</taxon>
    </lineage>
</organism>
<protein>
    <submittedName>
        <fullName evidence="1">Uncharacterized protein</fullName>
    </submittedName>
</protein>
<comment type="caution">
    <text evidence="1">The sequence shown here is derived from an EMBL/GenBank/DDBJ whole genome shotgun (WGS) entry which is preliminary data.</text>
</comment>
<gene>
    <name evidence="1" type="ORF">DEAC_c26320</name>
</gene>
<dbReference type="PATRIC" id="fig|476652.3.peg.2754"/>
<keyword evidence="2" id="KW-1185">Reference proteome</keyword>
<evidence type="ECO:0000313" key="2">
    <source>
        <dbReference type="Proteomes" id="UP000036356"/>
    </source>
</evidence>
<reference evidence="1 2" key="1">
    <citation type="submission" date="2015-06" db="EMBL/GenBank/DDBJ databases">
        <title>Draft genome of the moderately acidophilic sulfate reducer Candidatus Desulfosporosinus acididurans strain M1.</title>
        <authorList>
            <person name="Poehlein A."/>
            <person name="Petzsch P."/>
            <person name="Johnson B.D."/>
            <person name="Schloemann M."/>
            <person name="Daniel R."/>
            <person name="Muehling M."/>
        </authorList>
    </citation>
    <scope>NUCLEOTIDE SEQUENCE [LARGE SCALE GENOMIC DNA]</scope>
    <source>
        <strain evidence="1 2">M1</strain>
    </source>
</reference>
<proteinExistence type="predicted"/>
<dbReference type="RefSeq" id="WP_047810459.1">
    <property type="nucleotide sequence ID" value="NZ_LDZY01000008.1"/>
</dbReference>
<dbReference type="EMBL" id="LDZY01000008">
    <property type="protein sequence ID" value="KLU65495.1"/>
    <property type="molecule type" value="Genomic_DNA"/>
</dbReference>
<evidence type="ECO:0000313" key="1">
    <source>
        <dbReference type="EMBL" id="KLU65495.1"/>
    </source>
</evidence>
<dbReference type="Proteomes" id="UP000036356">
    <property type="component" value="Unassembled WGS sequence"/>
</dbReference>
<sequence length="89" mass="9778">MGNPCGLTKANILESTEIDGMPVYFGTGVNPVNSPAQFFVAWGKDVLADGLIHTYNVKSAEKGIEWFSDEDEAEAKYLKIRRLLLGCLL</sequence>
<name>A0A0J1FPS8_9FIRM</name>
<accession>A0A0J1FPS8</accession>